<reference evidence="3" key="1">
    <citation type="submission" date="2018-06" db="EMBL/GenBank/DDBJ databases">
        <authorList>
            <person name="Zhirakovskaya E."/>
        </authorList>
    </citation>
    <scope>NUCLEOTIDE SEQUENCE</scope>
</reference>
<gene>
    <name evidence="3" type="ORF">MNBD_NITROSPINAE03-638</name>
</gene>
<dbReference type="PROSITE" id="PS50110">
    <property type="entry name" value="RESPONSE_REGULATORY"/>
    <property type="match status" value="1"/>
</dbReference>
<feature type="domain" description="Response regulatory" evidence="2">
    <location>
        <begin position="8"/>
        <end position="116"/>
    </location>
</feature>
<dbReference type="InterPro" id="IPR050595">
    <property type="entry name" value="Bact_response_regulator"/>
</dbReference>
<name>A0A3B1C2S2_9ZZZZ</name>
<organism evidence="3">
    <name type="scientific">hydrothermal vent metagenome</name>
    <dbReference type="NCBI Taxonomy" id="652676"/>
    <lineage>
        <taxon>unclassified sequences</taxon>
        <taxon>metagenomes</taxon>
        <taxon>ecological metagenomes</taxon>
    </lineage>
</organism>
<dbReference type="Gene3D" id="3.40.50.2300">
    <property type="match status" value="1"/>
</dbReference>
<feature type="non-terminal residue" evidence="3">
    <location>
        <position position="116"/>
    </location>
</feature>
<accession>A0A3B1C2S2</accession>
<dbReference type="Pfam" id="PF00072">
    <property type="entry name" value="Response_reg"/>
    <property type="match status" value="1"/>
</dbReference>
<dbReference type="InterPro" id="IPR011006">
    <property type="entry name" value="CheY-like_superfamily"/>
</dbReference>
<sequence>MELDTKIKVLVIDDMPNMRRTIRNMLRSIGFSRIFEASDGQNGLEKIESGGFGLVISDWNMPMMSGIQLLKKTRENVDTRSIPFLIVTAEISQAQIAHAAETEVDGYVIKPFDAAT</sequence>
<dbReference type="PANTHER" id="PTHR44591">
    <property type="entry name" value="STRESS RESPONSE REGULATOR PROTEIN 1"/>
    <property type="match status" value="1"/>
</dbReference>
<proteinExistence type="predicted"/>
<dbReference type="EMBL" id="UOGB01000105">
    <property type="protein sequence ID" value="VAX18314.1"/>
    <property type="molecule type" value="Genomic_DNA"/>
</dbReference>
<evidence type="ECO:0000313" key="3">
    <source>
        <dbReference type="EMBL" id="VAX18314.1"/>
    </source>
</evidence>
<keyword evidence="3" id="KW-0675">Receptor</keyword>
<evidence type="ECO:0000259" key="2">
    <source>
        <dbReference type="PROSITE" id="PS50110"/>
    </source>
</evidence>
<dbReference type="SMART" id="SM00448">
    <property type="entry name" value="REC"/>
    <property type="match status" value="1"/>
</dbReference>
<dbReference type="GO" id="GO:0000160">
    <property type="term" value="P:phosphorelay signal transduction system"/>
    <property type="evidence" value="ECO:0007669"/>
    <property type="project" value="InterPro"/>
</dbReference>
<keyword evidence="1" id="KW-0597">Phosphoprotein</keyword>
<dbReference type="AlphaFoldDB" id="A0A3B1C2S2"/>
<dbReference type="SUPFAM" id="SSF52172">
    <property type="entry name" value="CheY-like"/>
    <property type="match status" value="1"/>
</dbReference>
<protein>
    <submittedName>
        <fullName evidence="3">Chemotaxis regulator - transmits chemoreceptor signals to flagelllar motor components CheY</fullName>
    </submittedName>
</protein>
<dbReference type="InterPro" id="IPR001789">
    <property type="entry name" value="Sig_transdc_resp-reg_receiver"/>
</dbReference>
<evidence type="ECO:0000256" key="1">
    <source>
        <dbReference type="ARBA" id="ARBA00022553"/>
    </source>
</evidence>
<dbReference type="PANTHER" id="PTHR44591:SF25">
    <property type="entry name" value="CHEMOTAXIS TWO-COMPONENT RESPONSE REGULATOR"/>
    <property type="match status" value="1"/>
</dbReference>